<evidence type="ECO:0000313" key="2">
    <source>
        <dbReference type="Proteomes" id="UP000647183"/>
    </source>
</evidence>
<name>A0ABR8UGZ5_9GAMM</name>
<reference evidence="1 2" key="1">
    <citation type="submission" date="2020-08" db="EMBL/GenBank/DDBJ databases">
        <title>A Genomic Blueprint of the Chicken Gut Microbiome.</title>
        <authorList>
            <person name="Gilroy R."/>
            <person name="Ravi A."/>
            <person name="Getino M."/>
            <person name="Pursley I."/>
            <person name="Horton D.L."/>
            <person name="Alikhan N.-F."/>
            <person name="Baker D."/>
            <person name="Gharbi K."/>
            <person name="Hall N."/>
            <person name="Watson M."/>
            <person name="Adriaenssens E.M."/>
            <person name="Foster-Nyarko E."/>
            <person name="Jarju S."/>
            <person name="Secka A."/>
            <person name="Antonio M."/>
            <person name="Oren A."/>
            <person name="Chaudhuri R."/>
            <person name="La Ragione R.M."/>
            <person name="Hildebrand F."/>
            <person name="Pallen M.J."/>
        </authorList>
    </citation>
    <scope>NUCLEOTIDE SEQUENCE [LARGE SCALE GENOMIC DNA]</scope>
    <source>
        <strain evidence="1 2">Sa2BVA3</strain>
    </source>
</reference>
<comment type="caution">
    <text evidence="1">The sequence shown here is derived from an EMBL/GenBank/DDBJ whole genome shotgun (WGS) entry which is preliminary data.</text>
</comment>
<proteinExistence type="predicted"/>
<sequence length="252" mass="26584">MSTPGPQAGPPVDLDDALAVLRYGQDVLDEGLEARINAALDPAAAGSLVARLDELRRALQAHDPRSARRGVGLLGRLLGRDVLAESEAAGLRARMGTLVAAADRSAADLEARGETLRRLQDEAAGVIAGIGAAIARARDWLAAQPDDRTGTAAGGLPALPTSTPRANLERRLDQLAIVQATREQGLQQLALLQAQDLELLARYRRIRDVLLPAWRQQALAEAGRAGRARSAAAAQAWAAIESEVDAMAARLD</sequence>
<accession>A0ABR8UGZ5</accession>
<evidence type="ECO:0000313" key="1">
    <source>
        <dbReference type="EMBL" id="MBD7987281.1"/>
    </source>
</evidence>
<organism evidence="1 2">
    <name type="scientific">Luteimonas colneyensis</name>
    <dbReference type="NCBI Taxonomy" id="2762230"/>
    <lineage>
        <taxon>Bacteria</taxon>
        <taxon>Pseudomonadati</taxon>
        <taxon>Pseudomonadota</taxon>
        <taxon>Gammaproteobacteria</taxon>
        <taxon>Lysobacterales</taxon>
        <taxon>Lysobacteraceae</taxon>
        <taxon>Luteimonas</taxon>
    </lineage>
</organism>
<dbReference type="EMBL" id="JACSQJ010000002">
    <property type="protein sequence ID" value="MBD7987281.1"/>
    <property type="molecule type" value="Genomic_DNA"/>
</dbReference>
<dbReference type="Proteomes" id="UP000647183">
    <property type="component" value="Unassembled WGS sequence"/>
</dbReference>
<gene>
    <name evidence="1" type="ORF">H9645_04495</name>
</gene>
<keyword evidence="2" id="KW-1185">Reference proteome</keyword>
<protein>
    <submittedName>
        <fullName evidence="1">Uncharacterized protein</fullName>
    </submittedName>
</protein>
<dbReference type="RefSeq" id="WP_191728547.1">
    <property type="nucleotide sequence ID" value="NZ_JACSQJ010000002.1"/>
</dbReference>